<gene>
    <name evidence="11" type="ORF">P245_07635</name>
</gene>
<dbReference type="AlphaFoldDB" id="A0A0E3BIA4"/>
<evidence type="ECO:0000256" key="10">
    <source>
        <dbReference type="SAM" id="MobiDB-lite"/>
    </source>
</evidence>
<dbReference type="GO" id="GO:0030091">
    <property type="term" value="P:protein repair"/>
    <property type="evidence" value="ECO:0007669"/>
    <property type="project" value="UniProtKB-UniRule"/>
</dbReference>
<dbReference type="NCBIfam" id="TIGR00080">
    <property type="entry name" value="pimt"/>
    <property type="match status" value="1"/>
</dbReference>
<evidence type="ECO:0000256" key="4">
    <source>
        <dbReference type="ARBA" id="ARBA00013346"/>
    </source>
</evidence>
<feature type="region of interest" description="Disordered" evidence="10">
    <location>
        <begin position="1"/>
        <end position="23"/>
    </location>
</feature>
<dbReference type="GO" id="GO:0032259">
    <property type="term" value="P:methylation"/>
    <property type="evidence" value="ECO:0007669"/>
    <property type="project" value="UniProtKB-KW"/>
</dbReference>
<proteinExistence type="inferred from homology"/>
<evidence type="ECO:0000256" key="6">
    <source>
        <dbReference type="ARBA" id="ARBA00022603"/>
    </source>
</evidence>
<dbReference type="GO" id="GO:0005737">
    <property type="term" value="C:cytoplasm"/>
    <property type="evidence" value="ECO:0007669"/>
    <property type="project" value="UniProtKB-SubCell"/>
</dbReference>
<dbReference type="FunFam" id="3.40.50.150:FF:000010">
    <property type="entry name" value="Protein-L-isoaspartate O-methyltransferase"/>
    <property type="match status" value="1"/>
</dbReference>
<reference evidence="11 12" key="1">
    <citation type="submission" date="2013-09" db="EMBL/GenBank/DDBJ databases">
        <title>High correlation between genotypes and phenotypes of environmental bacteria Comamonas testosteroni strains.</title>
        <authorList>
            <person name="Liu L."/>
            <person name="Zhu W."/>
            <person name="Xia X."/>
            <person name="Xu B."/>
            <person name="Luo M."/>
            <person name="Wang G."/>
        </authorList>
    </citation>
    <scope>NUCLEOTIDE SEQUENCE [LARGE SCALE GENOMIC DNA]</scope>
    <source>
        <strain evidence="11 12">JL14</strain>
    </source>
</reference>
<dbReference type="Proteomes" id="UP000029567">
    <property type="component" value="Unassembled WGS sequence"/>
</dbReference>
<keyword evidence="8" id="KW-0949">S-adenosyl-L-methionine</keyword>
<evidence type="ECO:0000256" key="7">
    <source>
        <dbReference type="ARBA" id="ARBA00022679"/>
    </source>
</evidence>
<comment type="subcellular location">
    <subcellularLocation>
        <location evidence="1">Cytoplasm</location>
    </subcellularLocation>
</comment>
<dbReference type="CDD" id="cd02440">
    <property type="entry name" value="AdoMet_MTases"/>
    <property type="match status" value="1"/>
</dbReference>
<dbReference type="GO" id="GO:0004719">
    <property type="term" value="F:protein-L-isoaspartate (D-aspartate) O-methyltransferase activity"/>
    <property type="evidence" value="ECO:0007669"/>
    <property type="project" value="UniProtKB-UniRule"/>
</dbReference>
<dbReference type="SUPFAM" id="SSF53335">
    <property type="entry name" value="S-adenosyl-L-methionine-dependent methyltransferases"/>
    <property type="match status" value="1"/>
</dbReference>
<evidence type="ECO:0000313" key="11">
    <source>
        <dbReference type="EMBL" id="KGG94432.1"/>
    </source>
</evidence>
<comment type="similarity">
    <text evidence="2">Belongs to the methyltransferase superfamily. L-isoaspartyl/D-aspartyl protein methyltransferase family.</text>
</comment>
<keyword evidence="6 11" id="KW-0489">Methyltransferase</keyword>
<dbReference type="InterPro" id="IPR029063">
    <property type="entry name" value="SAM-dependent_MTases_sf"/>
</dbReference>
<evidence type="ECO:0000256" key="5">
    <source>
        <dbReference type="ARBA" id="ARBA00022490"/>
    </source>
</evidence>
<dbReference type="EC" id="2.1.1.77" evidence="3 9"/>
<comment type="caution">
    <text evidence="11">The sequence shown here is derived from an EMBL/GenBank/DDBJ whole genome shotgun (WGS) entry which is preliminary data.</text>
</comment>
<evidence type="ECO:0000256" key="9">
    <source>
        <dbReference type="NCBIfam" id="TIGR00080"/>
    </source>
</evidence>
<protein>
    <recommendedName>
        <fullName evidence="4 9">Protein-L-isoaspartate O-methyltransferase</fullName>
        <ecNumber evidence="3 9">2.1.1.77</ecNumber>
    </recommendedName>
</protein>
<evidence type="ECO:0000256" key="2">
    <source>
        <dbReference type="ARBA" id="ARBA00005369"/>
    </source>
</evidence>
<accession>A0A0E3BIA4</accession>
<name>A0A0E3BIA4_9BURK</name>
<sequence>MGADGQQAGRSIQHIGGRIVSERRPPQVPGWIARSVQTGTGAARPPVAPKPINPLRVAASPVGVGLDSSTVRARMAQRIGAAGVSNPAVLQAMATVERHRFVDSALVNQAYEDTSLPIGMGQTISKPSIVARMIELLLDSDAARNGQGRVLEIGTGCGYQAAVLSMLTKEVYSIERLRGLHEKARSHLRPMRLSNVHLILGDGMVGFASGAPYAGIISAAGGDVVPQEWCDQLAVGGRLVAPVVVGAGKQALLVIDKSSHGFTQTVLEAVNFVPLKSGIA</sequence>
<evidence type="ECO:0000256" key="8">
    <source>
        <dbReference type="ARBA" id="ARBA00022691"/>
    </source>
</evidence>
<dbReference type="EMBL" id="AWTN01000071">
    <property type="protein sequence ID" value="KGG94432.1"/>
    <property type="molecule type" value="Genomic_DNA"/>
</dbReference>
<dbReference type="Gene3D" id="3.40.50.150">
    <property type="entry name" value="Vaccinia Virus protein VP39"/>
    <property type="match status" value="1"/>
</dbReference>
<dbReference type="Pfam" id="PF01135">
    <property type="entry name" value="PCMT"/>
    <property type="match status" value="1"/>
</dbReference>
<keyword evidence="5" id="KW-0963">Cytoplasm</keyword>
<evidence type="ECO:0000256" key="1">
    <source>
        <dbReference type="ARBA" id="ARBA00004496"/>
    </source>
</evidence>
<dbReference type="PANTHER" id="PTHR11579:SF0">
    <property type="entry name" value="PROTEIN-L-ISOASPARTATE(D-ASPARTATE) O-METHYLTRANSFERASE"/>
    <property type="match status" value="1"/>
</dbReference>
<organism evidence="11 12">
    <name type="scientific">Comamonas thiooxydans</name>
    <dbReference type="NCBI Taxonomy" id="363952"/>
    <lineage>
        <taxon>Bacteria</taxon>
        <taxon>Pseudomonadati</taxon>
        <taxon>Pseudomonadota</taxon>
        <taxon>Betaproteobacteria</taxon>
        <taxon>Burkholderiales</taxon>
        <taxon>Comamonadaceae</taxon>
        <taxon>Comamonas</taxon>
    </lineage>
</organism>
<evidence type="ECO:0000256" key="3">
    <source>
        <dbReference type="ARBA" id="ARBA00011890"/>
    </source>
</evidence>
<dbReference type="NCBIfam" id="NF001453">
    <property type="entry name" value="PRK00312.1"/>
    <property type="match status" value="1"/>
</dbReference>
<dbReference type="InterPro" id="IPR000682">
    <property type="entry name" value="PCMT"/>
</dbReference>
<dbReference type="PANTHER" id="PTHR11579">
    <property type="entry name" value="PROTEIN-L-ISOASPARTATE O-METHYLTRANSFERASE"/>
    <property type="match status" value="1"/>
</dbReference>
<evidence type="ECO:0000313" key="12">
    <source>
        <dbReference type="Proteomes" id="UP000029567"/>
    </source>
</evidence>
<keyword evidence="7 11" id="KW-0808">Transferase</keyword>